<feature type="transmembrane region" description="Helical" evidence="1">
    <location>
        <begin position="91"/>
        <end position="114"/>
    </location>
</feature>
<accession>A0A2Z5IPW3</accession>
<evidence type="ECO:0000256" key="1">
    <source>
        <dbReference type="SAM" id="Phobius"/>
    </source>
</evidence>
<keyword evidence="1" id="KW-0472">Membrane</keyword>
<evidence type="ECO:0000313" key="3">
    <source>
        <dbReference type="Proteomes" id="UP000252477"/>
    </source>
</evidence>
<keyword evidence="1" id="KW-0812">Transmembrane</keyword>
<reference evidence="2 3" key="1">
    <citation type="submission" date="2018-05" db="EMBL/GenBank/DDBJ databases">
        <title>Annotation of the Mycoplasma phocidae genome.</title>
        <authorList>
            <person name="Brown D.R."/>
            <person name="Kutish G.F."/>
            <person name="Frasca S.Jr."/>
        </authorList>
    </citation>
    <scope>NUCLEOTIDE SEQUENCE [LARGE SCALE GENOMIC DNA]</scope>
    <source>
        <strain evidence="2 3">105</strain>
    </source>
</reference>
<sequence>MFLRIVGAALIGVGIYYLYDNISEYITENRDALKNDTINGVLDMIKILWSKNMLFLGLVGAGVGIWAICYIFAIIVISLASWKGQALGRALLIIATILFPVPVLPSFGLFFVAISPQKN</sequence>
<keyword evidence="1" id="KW-1133">Transmembrane helix</keyword>
<dbReference type="AlphaFoldDB" id="A0A2Z5IPW3"/>
<keyword evidence="3" id="KW-1185">Reference proteome</keyword>
<protein>
    <submittedName>
        <fullName evidence="2">Uncharacterized protein</fullName>
    </submittedName>
</protein>
<dbReference type="Proteomes" id="UP000252477">
    <property type="component" value="Chromosome"/>
</dbReference>
<name>A0A2Z5IPW3_9BACT</name>
<dbReference type="EMBL" id="CP029295">
    <property type="protein sequence ID" value="AXE60522.1"/>
    <property type="molecule type" value="Genomic_DNA"/>
</dbReference>
<dbReference type="KEGG" id="mpho:DA803_00195"/>
<feature type="transmembrane region" description="Helical" evidence="1">
    <location>
        <begin position="54"/>
        <end position="79"/>
    </location>
</feature>
<proteinExistence type="predicted"/>
<evidence type="ECO:0000313" key="2">
    <source>
        <dbReference type="EMBL" id="AXE60522.1"/>
    </source>
</evidence>
<gene>
    <name evidence="2" type="ORF">DA803_00195</name>
</gene>
<organism evidence="2 3">
    <name type="scientific">[Mycoplasma] phocae</name>
    <dbReference type="NCBI Taxonomy" id="142651"/>
    <lineage>
        <taxon>Bacteria</taxon>
        <taxon>Bacillati</taxon>
        <taxon>Mycoplasmatota</taxon>
        <taxon>Mycoplasmoidales</taxon>
        <taxon>Metamycoplasmataceae</taxon>
        <taxon>Metamycoplasma</taxon>
    </lineage>
</organism>